<feature type="region of interest" description="Disordered" evidence="1">
    <location>
        <begin position="1"/>
        <end position="32"/>
    </location>
</feature>
<organism evidence="2">
    <name type="scientific">Oryza brachyantha</name>
    <name type="common">malo sina</name>
    <dbReference type="NCBI Taxonomy" id="4533"/>
    <lineage>
        <taxon>Eukaryota</taxon>
        <taxon>Viridiplantae</taxon>
        <taxon>Streptophyta</taxon>
        <taxon>Embryophyta</taxon>
        <taxon>Tracheophyta</taxon>
        <taxon>Spermatophyta</taxon>
        <taxon>Magnoliopsida</taxon>
        <taxon>Liliopsida</taxon>
        <taxon>Poales</taxon>
        <taxon>Poaceae</taxon>
        <taxon>BOP clade</taxon>
        <taxon>Oryzoideae</taxon>
        <taxon>Oryzeae</taxon>
        <taxon>Oryzinae</taxon>
        <taxon>Oryza</taxon>
    </lineage>
</organism>
<dbReference type="AlphaFoldDB" id="J3NCK0"/>
<protein>
    <submittedName>
        <fullName evidence="2">Uncharacterized protein</fullName>
    </submittedName>
</protein>
<reference evidence="2" key="2">
    <citation type="submission" date="2013-04" db="UniProtKB">
        <authorList>
            <consortium name="EnsemblPlants"/>
        </authorList>
    </citation>
    <scope>IDENTIFICATION</scope>
</reference>
<accession>J3NCK0</accession>
<dbReference type="Gramene" id="OB12G17080.1">
    <property type="protein sequence ID" value="OB12G17080.1"/>
    <property type="gene ID" value="OB12G17080"/>
</dbReference>
<dbReference type="HOGENOM" id="CLU_116036_0_0_1"/>
<dbReference type="Proteomes" id="UP000006038">
    <property type="component" value="Chromosome 12"/>
</dbReference>
<sequence>MDEKHPSCTTERAHAECSTPTPTTHATPDHDDEICDLPEEFHVLGHPLTSSPNPFPMSLSMQEDDMIYAGDLGYMSTLCSSPSSNVDDLYPPKDNDTIILHPAFVDDGDIDIINEDIYNFMCDQTLLRDAQSLATRFK</sequence>
<evidence type="ECO:0000256" key="1">
    <source>
        <dbReference type="SAM" id="MobiDB-lite"/>
    </source>
</evidence>
<evidence type="ECO:0000313" key="2">
    <source>
        <dbReference type="EnsemblPlants" id="OB12G17080.1"/>
    </source>
</evidence>
<name>J3NCK0_ORYBR</name>
<keyword evidence="3" id="KW-1185">Reference proteome</keyword>
<dbReference type="OMA" id="CTTERAH"/>
<dbReference type="EnsemblPlants" id="OB12G17080.1">
    <property type="protein sequence ID" value="OB12G17080.1"/>
    <property type="gene ID" value="OB12G17080"/>
</dbReference>
<proteinExistence type="predicted"/>
<evidence type="ECO:0000313" key="3">
    <source>
        <dbReference type="Proteomes" id="UP000006038"/>
    </source>
</evidence>
<reference evidence="2" key="1">
    <citation type="journal article" date="2013" name="Nat. Commun.">
        <title>Whole-genome sequencing of Oryza brachyantha reveals mechanisms underlying Oryza genome evolution.</title>
        <authorList>
            <person name="Chen J."/>
            <person name="Huang Q."/>
            <person name="Gao D."/>
            <person name="Wang J."/>
            <person name="Lang Y."/>
            <person name="Liu T."/>
            <person name="Li B."/>
            <person name="Bai Z."/>
            <person name="Luis Goicoechea J."/>
            <person name="Liang C."/>
            <person name="Chen C."/>
            <person name="Zhang W."/>
            <person name="Sun S."/>
            <person name="Liao Y."/>
            <person name="Zhang X."/>
            <person name="Yang L."/>
            <person name="Song C."/>
            <person name="Wang M."/>
            <person name="Shi J."/>
            <person name="Liu G."/>
            <person name="Liu J."/>
            <person name="Zhou H."/>
            <person name="Zhou W."/>
            <person name="Yu Q."/>
            <person name="An N."/>
            <person name="Chen Y."/>
            <person name="Cai Q."/>
            <person name="Wang B."/>
            <person name="Liu B."/>
            <person name="Min J."/>
            <person name="Huang Y."/>
            <person name="Wu H."/>
            <person name="Li Z."/>
            <person name="Zhang Y."/>
            <person name="Yin Y."/>
            <person name="Song W."/>
            <person name="Jiang J."/>
            <person name="Jackson S.A."/>
            <person name="Wing R.A."/>
            <person name="Wang J."/>
            <person name="Chen M."/>
        </authorList>
    </citation>
    <scope>NUCLEOTIDE SEQUENCE [LARGE SCALE GENOMIC DNA]</scope>
    <source>
        <strain evidence="2">cv. IRGC 101232</strain>
    </source>
</reference>
<feature type="compositionally biased region" description="Basic and acidic residues" evidence="1">
    <location>
        <begin position="1"/>
        <end position="15"/>
    </location>
</feature>